<proteinExistence type="predicted"/>
<evidence type="ECO:0000313" key="1">
    <source>
        <dbReference type="EMBL" id="CAF1341703.1"/>
    </source>
</evidence>
<organism evidence="1 2">
    <name type="scientific">Adineta steineri</name>
    <dbReference type="NCBI Taxonomy" id="433720"/>
    <lineage>
        <taxon>Eukaryota</taxon>
        <taxon>Metazoa</taxon>
        <taxon>Spiralia</taxon>
        <taxon>Gnathifera</taxon>
        <taxon>Rotifera</taxon>
        <taxon>Eurotatoria</taxon>
        <taxon>Bdelloidea</taxon>
        <taxon>Adinetida</taxon>
        <taxon>Adinetidae</taxon>
        <taxon>Adineta</taxon>
    </lineage>
</organism>
<comment type="caution">
    <text evidence="1">The sequence shown here is derived from an EMBL/GenBank/DDBJ whole genome shotgun (WGS) entry which is preliminary data.</text>
</comment>
<dbReference type="EMBL" id="CAJNOG010000711">
    <property type="protein sequence ID" value="CAF1341703.1"/>
    <property type="molecule type" value="Genomic_DNA"/>
</dbReference>
<accession>A0A815GQH9</accession>
<evidence type="ECO:0000313" key="2">
    <source>
        <dbReference type="Proteomes" id="UP000663845"/>
    </source>
</evidence>
<gene>
    <name evidence="1" type="ORF">JYZ213_LOCUS34532</name>
</gene>
<dbReference type="Proteomes" id="UP000663845">
    <property type="component" value="Unassembled WGS sequence"/>
</dbReference>
<protein>
    <submittedName>
        <fullName evidence="1">Uncharacterized protein</fullName>
    </submittedName>
</protein>
<sequence length="328" mass="37964">MLHSSNKRRVMNKTFTILSNKYCSSHNDIEQNQSNSICENIDRLSVTSNDPRFCTFTKYKIKQQSATVIVNQHQQRYFDSPTMIIPDDDDDDDIPVSRCSNKTSFVEPNLNETELSDLLIFTNPCRILSESMHVVISRHPSLQDLKYINDVSSLLVDPQFVQNKDEPIYQELIRLDHLIATPPSDHINDIDENKENRPPLMPIKCSTSRIPIWTPSPNNKTVDTSNITEKIKKNQESKKKTTTTTTSAKPCLNDLLDEWSSITPQLKQLLSNTRKMPIRMPHLTKNSIEFRRLKQLLNDMEITTSSWTNAINQCRYVLQHAQQQLYRS</sequence>
<dbReference type="AlphaFoldDB" id="A0A815GQH9"/>
<reference evidence="1" key="1">
    <citation type="submission" date="2021-02" db="EMBL/GenBank/DDBJ databases">
        <authorList>
            <person name="Nowell W R."/>
        </authorList>
    </citation>
    <scope>NUCLEOTIDE SEQUENCE</scope>
</reference>
<name>A0A815GQH9_9BILA</name>